<name>A0A024EKT2_9PSED</name>
<dbReference type="Proteomes" id="UP000026913">
    <property type="component" value="Plasmid unnamed"/>
</dbReference>
<sequence>MSVSQSLRPARVAVFTIRNDVMKHDYPEYPSVLATVEPSLYMEAIDALEGVRQVFCDGETIMLPEAEMQAVEMLRSNFNASVVYGQAKDYEFATKAYAQAVPLELLRLGQAVHHITGQSADEMVRSALEQPSATLLSWSALYRSSMLFN</sequence>
<dbReference type="HOGENOM" id="CLU_1957692_0_0_6"/>
<geneLocation type="plasmid" evidence="2"/>
<evidence type="ECO:0000313" key="1">
    <source>
        <dbReference type="EMBL" id="AHZ73529.1"/>
    </source>
</evidence>
<dbReference type="AlphaFoldDB" id="A0A024EKT2"/>
<reference evidence="1 2" key="1">
    <citation type="journal article" date="2012" name="J. Bacteriol.">
        <title>Genome sequence of cold-adapted Pseudomonas mandelii strain JR-1.</title>
        <authorList>
            <person name="Jang S.H."/>
            <person name="Kim J."/>
            <person name="Kim J."/>
            <person name="Hong S."/>
            <person name="Lee C."/>
        </authorList>
    </citation>
    <scope>NUCLEOTIDE SEQUENCE [LARGE SCALE GENOMIC DNA]</scope>
    <source>
        <strain evidence="1 2">JR-1</strain>
        <plasmid evidence="2">Plasmid</plasmid>
    </source>
</reference>
<accession>A0A024EKT2</accession>
<protein>
    <submittedName>
        <fullName evidence="1">Uncharacterized protein</fullName>
    </submittedName>
</protein>
<evidence type="ECO:0000313" key="2">
    <source>
        <dbReference type="Proteomes" id="UP000026913"/>
    </source>
</evidence>
<dbReference type="EMBL" id="CP005961">
    <property type="protein sequence ID" value="AHZ73529.1"/>
    <property type="molecule type" value="Genomic_DNA"/>
</dbReference>
<keyword evidence="1" id="KW-0614">Plasmid</keyword>
<gene>
    <name evidence="1" type="ORF">OU5_P0277</name>
</gene>
<dbReference type="KEGG" id="pman:OU5_P0277"/>
<proteinExistence type="predicted"/>
<organism evidence="1 2">
    <name type="scientific">Pseudomonas mandelii JR-1</name>
    <dbReference type="NCBI Taxonomy" id="1147786"/>
    <lineage>
        <taxon>Bacteria</taxon>
        <taxon>Pseudomonadati</taxon>
        <taxon>Pseudomonadota</taxon>
        <taxon>Gammaproteobacteria</taxon>
        <taxon>Pseudomonadales</taxon>
        <taxon>Pseudomonadaceae</taxon>
        <taxon>Pseudomonas</taxon>
    </lineage>
</organism>